<evidence type="ECO:0000256" key="5">
    <source>
        <dbReference type="ARBA" id="ARBA00023136"/>
    </source>
</evidence>
<protein>
    <submittedName>
        <fullName evidence="11">Syntaxin-1A</fullName>
    </submittedName>
</protein>
<evidence type="ECO:0000313" key="11">
    <source>
        <dbReference type="EMBL" id="KAJ3218999.1"/>
    </source>
</evidence>
<keyword evidence="3 9" id="KW-0812">Transmembrane</keyword>
<dbReference type="GO" id="GO:0005484">
    <property type="term" value="F:SNAP receptor activity"/>
    <property type="evidence" value="ECO:0007669"/>
    <property type="project" value="InterPro"/>
</dbReference>
<dbReference type="Gene3D" id="1.20.5.110">
    <property type="match status" value="1"/>
</dbReference>
<reference evidence="11" key="1">
    <citation type="submission" date="2020-05" db="EMBL/GenBank/DDBJ databases">
        <title>Phylogenomic resolution of chytrid fungi.</title>
        <authorList>
            <person name="Stajich J.E."/>
            <person name="Amses K."/>
            <person name="Simmons R."/>
            <person name="Seto K."/>
            <person name="Myers J."/>
            <person name="Bonds A."/>
            <person name="Quandt C.A."/>
            <person name="Barry K."/>
            <person name="Liu P."/>
            <person name="Grigoriev I."/>
            <person name="Longcore J.E."/>
            <person name="James T.Y."/>
        </authorList>
    </citation>
    <scope>NUCLEOTIDE SEQUENCE</scope>
    <source>
        <strain evidence="11">JEL0476</strain>
    </source>
</reference>
<dbReference type="InterPro" id="IPR010989">
    <property type="entry name" value="SNARE"/>
</dbReference>
<dbReference type="InterPro" id="IPR006011">
    <property type="entry name" value="Syntaxin_N"/>
</dbReference>
<feature type="region of interest" description="Disordered" evidence="8">
    <location>
        <begin position="1"/>
        <end position="54"/>
    </location>
</feature>
<dbReference type="PROSITE" id="PS00914">
    <property type="entry name" value="SYNTAXIN"/>
    <property type="match status" value="1"/>
</dbReference>
<evidence type="ECO:0000256" key="9">
    <source>
        <dbReference type="SAM" id="Phobius"/>
    </source>
</evidence>
<keyword evidence="7" id="KW-0175">Coiled coil</keyword>
<evidence type="ECO:0000256" key="2">
    <source>
        <dbReference type="ARBA" id="ARBA00009063"/>
    </source>
</evidence>
<evidence type="ECO:0000259" key="10">
    <source>
        <dbReference type="PROSITE" id="PS50192"/>
    </source>
</evidence>
<dbReference type="PROSITE" id="PS50192">
    <property type="entry name" value="T_SNARE"/>
    <property type="match status" value="1"/>
</dbReference>
<organism evidence="11 12">
    <name type="scientific">Clydaea vesicula</name>
    <dbReference type="NCBI Taxonomy" id="447962"/>
    <lineage>
        <taxon>Eukaryota</taxon>
        <taxon>Fungi</taxon>
        <taxon>Fungi incertae sedis</taxon>
        <taxon>Chytridiomycota</taxon>
        <taxon>Chytridiomycota incertae sedis</taxon>
        <taxon>Chytridiomycetes</taxon>
        <taxon>Lobulomycetales</taxon>
        <taxon>Lobulomycetaceae</taxon>
        <taxon>Clydaea</taxon>
    </lineage>
</organism>
<dbReference type="EMBL" id="JADGJW010000356">
    <property type="protein sequence ID" value="KAJ3218999.1"/>
    <property type="molecule type" value="Genomic_DNA"/>
</dbReference>
<dbReference type="CDD" id="cd15848">
    <property type="entry name" value="SNARE_syntaxin1-like"/>
    <property type="match status" value="1"/>
</dbReference>
<evidence type="ECO:0000256" key="6">
    <source>
        <dbReference type="RuleBase" id="RU003858"/>
    </source>
</evidence>
<keyword evidence="4 9" id="KW-1133">Transmembrane helix</keyword>
<dbReference type="GO" id="GO:0000149">
    <property type="term" value="F:SNARE binding"/>
    <property type="evidence" value="ECO:0007669"/>
    <property type="project" value="TreeGrafter"/>
</dbReference>
<dbReference type="SMART" id="SM00503">
    <property type="entry name" value="SynN"/>
    <property type="match status" value="1"/>
</dbReference>
<sequence length="321" mass="36527">MVRDRLGDLQQGQAEKTPETPEEIRKREKSEQKEVKEQKKKKEKDLEKGEGGGNANEEFFAEIAKIRDEVAIIKQDIDQIDKIHQQALNVISEKESNEKADELEKMMDKTNKQSALIRNKLKQMDTVNKTLAKDPKNANDVRIRLSQHGAVAKKFLDVMTEYKSIQTKYQEKYKQRMQRQFLIVKPTATQEEIQEVLENKEEAVPIFAQQVLSGGQKTEAKRALKDIQDRHTDILRIEKSIMELQQLFMDMSVLVAAQGELLNAIDSHVANAVDETEAGITQLKGAVKLQKKTRKKMCIIICCLVILSVAIGVAVTMAKRS</sequence>
<gene>
    <name evidence="11" type="primary">STX1A</name>
    <name evidence="11" type="ORF">HK099_004848</name>
</gene>
<dbReference type="AlphaFoldDB" id="A0AAD5TZQ7"/>
<proteinExistence type="inferred from homology"/>
<dbReference type="GO" id="GO:0012505">
    <property type="term" value="C:endomembrane system"/>
    <property type="evidence" value="ECO:0007669"/>
    <property type="project" value="TreeGrafter"/>
</dbReference>
<dbReference type="GO" id="GO:0006906">
    <property type="term" value="P:vesicle fusion"/>
    <property type="evidence" value="ECO:0007669"/>
    <property type="project" value="TreeGrafter"/>
</dbReference>
<evidence type="ECO:0000256" key="3">
    <source>
        <dbReference type="ARBA" id="ARBA00022692"/>
    </source>
</evidence>
<dbReference type="Pfam" id="PF00804">
    <property type="entry name" value="Syntaxin"/>
    <property type="match status" value="1"/>
</dbReference>
<dbReference type="PANTHER" id="PTHR19957:SF307">
    <property type="entry name" value="PROTEIN SSO1-RELATED"/>
    <property type="match status" value="1"/>
</dbReference>
<evidence type="ECO:0000256" key="4">
    <source>
        <dbReference type="ARBA" id="ARBA00022989"/>
    </source>
</evidence>
<dbReference type="SMART" id="SM00397">
    <property type="entry name" value="t_SNARE"/>
    <property type="match status" value="1"/>
</dbReference>
<name>A0AAD5TZQ7_9FUNG</name>
<feature type="domain" description="T-SNARE coiled-coil homology" evidence="10">
    <location>
        <begin position="224"/>
        <end position="286"/>
    </location>
</feature>
<feature type="compositionally biased region" description="Basic and acidic residues" evidence="8">
    <location>
        <begin position="16"/>
        <end position="37"/>
    </location>
</feature>
<evidence type="ECO:0000256" key="7">
    <source>
        <dbReference type="SAM" id="Coils"/>
    </source>
</evidence>
<dbReference type="CDD" id="cd00179">
    <property type="entry name" value="SynN"/>
    <property type="match status" value="1"/>
</dbReference>
<feature type="coiled-coil region" evidence="7">
    <location>
        <begin position="93"/>
        <end position="120"/>
    </location>
</feature>
<feature type="transmembrane region" description="Helical" evidence="9">
    <location>
        <begin position="298"/>
        <end position="318"/>
    </location>
</feature>
<keyword evidence="12" id="KW-1185">Reference proteome</keyword>
<evidence type="ECO:0000256" key="8">
    <source>
        <dbReference type="SAM" id="MobiDB-lite"/>
    </source>
</evidence>
<comment type="subcellular location">
    <subcellularLocation>
        <location evidence="1">Membrane</location>
        <topology evidence="1">Single-pass type IV membrane protein</topology>
    </subcellularLocation>
</comment>
<dbReference type="Pfam" id="PF05739">
    <property type="entry name" value="SNARE"/>
    <property type="match status" value="1"/>
</dbReference>
<keyword evidence="5 9" id="KW-0472">Membrane</keyword>
<dbReference type="GO" id="GO:0048278">
    <property type="term" value="P:vesicle docking"/>
    <property type="evidence" value="ECO:0007669"/>
    <property type="project" value="TreeGrafter"/>
</dbReference>
<dbReference type="PANTHER" id="PTHR19957">
    <property type="entry name" value="SYNTAXIN"/>
    <property type="match status" value="1"/>
</dbReference>
<comment type="caution">
    <text evidence="11">The sequence shown here is derived from an EMBL/GenBank/DDBJ whole genome shotgun (WGS) entry which is preliminary data.</text>
</comment>
<evidence type="ECO:0000256" key="1">
    <source>
        <dbReference type="ARBA" id="ARBA00004211"/>
    </source>
</evidence>
<dbReference type="SUPFAM" id="SSF47661">
    <property type="entry name" value="t-snare proteins"/>
    <property type="match status" value="1"/>
</dbReference>
<dbReference type="Proteomes" id="UP001211065">
    <property type="component" value="Unassembled WGS sequence"/>
</dbReference>
<dbReference type="InterPro" id="IPR000727">
    <property type="entry name" value="T_SNARE_dom"/>
</dbReference>
<dbReference type="InterPro" id="IPR045242">
    <property type="entry name" value="Syntaxin"/>
</dbReference>
<dbReference type="GO" id="GO:0006886">
    <property type="term" value="P:intracellular protein transport"/>
    <property type="evidence" value="ECO:0007669"/>
    <property type="project" value="InterPro"/>
</dbReference>
<dbReference type="GO" id="GO:0006887">
    <property type="term" value="P:exocytosis"/>
    <property type="evidence" value="ECO:0007669"/>
    <property type="project" value="TreeGrafter"/>
</dbReference>
<dbReference type="InterPro" id="IPR006012">
    <property type="entry name" value="Syntaxin/epimorphin_CS"/>
</dbReference>
<evidence type="ECO:0000313" key="12">
    <source>
        <dbReference type="Proteomes" id="UP001211065"/>
    </source>
</evidence>
<comment type="similarity">
    <text evidence="2 6">Belongs to the syntaxin family.</text>
</comment>
<accession>A0AAD5TZQ7</accession>
<dbReference type="Gene3D" id="1.20.58.70">
    <property type="match status" value="1"/>
</dbReference>
<dbReference type="GO" id="GO:0031201">
    <property type="term" value="C:SNARE complex"/>
    <property type="evidence" value="ECO:0007669"/>
    <property type="project" value="TreeGrafter"/>
</dbReference>
<dbReference type="GO" id="GO:0005886">
    <property type="term" value="C:plasma membrane"/>
    <property type="evidence" value="ECO:0007669"/>
    <property type="project" value="TreeGrafter"/>
</dbReference>